<reference evidence="1" key="1">
    <citation type="submission" date="2020-05" db="EMBL/GenBank/DDBJ databases">
        <authorList>
            <person name="Chiriac C."/>
            <person name="Salcher M."/>
            <person name="Ghai R."/>
            <person name="Kavagutti S V."/>
        </authorList>
    </citation>
    <scope>NUCLEOTIDE SEQUENCE</scope>
</reference>
<gene>
    <name evidence="1" type="ORF">UFOPK1506_00447</name>
</gene>
<evidence type="ECO:0000313" key="1">
    <source>
        <dbReference type="EMBL" id="CAB4551070.1"/>
    </source>
</evidence>
<dbReference type="InterPro" id="IPR029058">
    <property type="entry name" value="AB_hydrolase_fold"/>
</dbReference>
<protein>
    <submittedName>
        <fullName evidence="1">Unannotated protein</fullName>
    </submittedName>
</protein>
<name>A0A6J6CHT6_9ZZZZ</name>
<dbReference type="PANTHER" id="PTHR22946:SF8">
    <property type="entry name" value="ACETYL XYLAN ESTERASE DOMAIN-CONTAINING PROTEIN"/>
    <property type="match status" value="1"/>
</dbReference>
<proteinExistence type="predicted"/>
<dbReference type="PANTHER" id="PTHR22946">
    <property type="entry name" value="DIENELACTONE HYDROLASE DOMAIN-CONTAINING PROTEIN-RELATED"/>
    <property type="match status" value="1"/>
</dbReference>
<dbReference type="SUPFAM" id="SSF53474">
    <property type="entry name" value="alpha/beta-Hydrolases"/>
    <property type="match status" value="1"/>
</dbReference>
<sequence length="353" mass="38875">MRTSQLEELASALAFGSKVAAPLSREKLVAALGAVPPVPTDIHVQRGQVYEFEGVKISSLSWSVGWGKLTQALLLTPLDAIGPLPGVLYLHSHDDLKEFGKEKVAQTSSDQVPERARWVRRDHYEDRAPANELAKRGFAVLVHDCFPWGSRGFSLEEIPPRITEIHGSASEKEFENLSVMFESLALNKYLSLYGATMAGILNHDDRVAVQVAKQLPEITDSISAIGLSGGGCRAILLHATNPELRAVVSTGAMATYSSMLHAHVAPHSWMFFPFNLASAGEWPEVAMISDTPLFVQFCGNDQLFTKAGMEEAHQMLTKHDAGRNRYKGEFYPVQHSFTVPMQTQAFDWLTENA</sequence>
<accession>A0A6J6CHT6</accession>
<dbReference type="EMBL" id="CAEZSV010000059">
    <property type="protein sequence ID" value="CAB4551070.1"/>
    <property type="molecule type" value="Genomic_DNA"/>
</dbReference>
<organism evidence="1">
    <name type="scientific">freshwater metagenome</name>
    <dbReference type="NCBI Taxonomy" id="449393"/>
    <lineage>
        <taxon>unclassified sequences</taxon>
        <taxon>metagenomes</taxon>
        <taxon>ecological metagenomes</taxon>
    </lineage>
</organism>
<dbReference type="Gene3D" id="3.40.50.1820">
    <property type="entry name" value="alpha/beta hydrolase"/>
    <property type="match status" value="1"/>
</dbReference>
<dbReference type="AlphaFoldDB" id="A0A6J6CHT6"/>
<dbReference type="InterPro" id="IPR050261">
    <property type="entry name" value="FrsA_esterase"/>
</dbReference>